<dbReference type="Proteomes" id="UP000594034">
    <property type="component" value="Chromosome"/>
</dbReference>
<name>A0A5J6WZV9_9GAMM</name>
<feature type="transmembrane region" description="Helical" evidence="1">
    <location>
        <begin position="21"/>
        <end position="42"/>
    </location>
</feature>
<sequence length="180" mass="20093">MRVSELVRRPDVTVLAPPRAPYLWVIAMLLAAALGAVGWALVSGLGAMTFPHWVALLFGALVALMLLMPRSWQAWRLAELGWDAQQLYLLDGGRDMALALPRSALQQVHLERQVGHQGEWLGFALDLQLSEAMLAQGLALLRLAPEQAYQVAPDVYRFAFHRAWQRPRRLRSILAPLRGA</sequence>
<keyword evidence="1" id="KW-0472">Membrane</keyword>
<evidence type="ECO:0000256" key="1">
    <source>
        <dbReference type="SAM" id="Phobius"/>
    </source>
</evidence>
<reference evidence="2 3" key="1">
    <citation type="submission" date="2019-05" db="EMBL/GenBank/DDBJ databases">
        <title>OXA-830, a novel chromosomally encoded expanded-spectrum class D beta-lactamase in Aeromonas simiae.</title>
        <authorList>
            <person name="Zhou W."/>
            <person name="Chen Q."/>
        </authorList>
    </citation>
    <scope>NUCLEOTIDE SEQUENCE [LARGE SCALE GENOMIC DNA]</scope>
    <source>
        <strain evidence="2 3">A6</strain>
    </source>
</reference>
<dbReference type="AlphaFoldDB" id="A0A5J6WZV9"/>
<proteinExistence type="predicted"/>
<keyword evidence="1" id="KW-0812">Transmembrane</keyword>
<keyword evidence="1" id="KW-1133">Transmembrane helix</keyword>
<dbReference type="EMBL" id="CP040449">
    <property type="protein sequence ID" value="QFI56656.1"/>
    <property type="molecule type" value="Genomic_DNA"/>
</dbReference>
<keyword evidence="3" id="KW-1185">Reference proteome</keyword>
<evidence type="ECO:0000313" key="3">
    <source>
        <dbReference type="Proteomes" id="UP000594034"/>
    </source>
</evidence>
<gene>
    <name evidence="2" type="ORF">FE240_07650</name>
</gene>
<accession>A0A5J6WZV9</accession>
<evidence type="ECO:0000313" key="2">
    <source>
        <dbReference type="EMBL" id="QFI56656.1"/>
    </source>
</evidence>
<dbReference type="KEGG" id="asim:FE240_07650"/>
<feature type="transmembrane region" description="Helical" evidence="1">
    <location>
        <begin position="48"/>
        <end position="67"/>
    </location>
</feature>
<protein>
    <submittedName>
        <fullName evidence="2">Uncharacterized protein</fullName>
    </submittedName>
</protein>
<organism evidence="2 3">
    <name type="scientific">Aeromonas simiae</name>
    <dbReference type="NCBI Taxonomy" id="218936"/>
    <lineage>
        <taxon>Bacteria</taxon>
        <taxon>Pseudomonadati</taxon>
        <taxon>Pseudomonadota</taxon>
        <taxon>Gammaproteobacteria</taxon>
        <taxon>Aeromonadales</taxon>
        <taxon>Aeromonadaceae</taxon>
        <taxon>Aeromonas</taxon>
    </lineage>
</organism>